<reference evidence="3 4" key="1">
    <citation type="submission" date="2020-07" db="EMBL/GenBank/DDBJ databases">
        <title>Taxonomic revisions and descriptions of new bacterial species based on genomic comparisons in the high-G+C-content subgroup of the family Alcaligenaceae.</title>
        <authorList>
            <person name="Szabo A."/>
            <person name="Felfoldi T."/>
        </authorList>
    </citation>
    <scope>NUCLEOTIDE SEQUENCE [LARGE SCALE GENOMIC DNA]</scope>
    <source>
        <strain evidence="3 4">LMG 24012</strain>
    </source>
</reference>
<evidence type="ECO:0000256" key="1">
    <source>
        <dbReference type="PROSITE-ProRule" id="PRU00464"/>
    </source>
</evidence>
<organism evidence="3 4">
    <name type="scientific">Parapusillimonas granuli</name>
    <dbReference type="NCBI Taxonomy" id="380911"/>
    <lineage>
        <taxon>Bacteria</taxon>
        <taxon>Pseudomonadati</taxon>
        <taxon>Pseudomonadota</taxon>
        <taxon>Betaproteobacteria</taxon>
        <taxon>Burkholderiales</taxon>
        <taxon>Alcaligenaceae</taxon>
        <taxon>Parapusillimonas</taxon>
    </lineage>
</organism>
<name>A0A853FYD5_9BURK</name>
<proteinExistence type="predicted"/>
<evidence type="ECO:0000259" key="2">
    <source>
        <dbReference type="PROSITE" id="PS51084"/>
    </source>
</evidence>
<dbReference type="InterPro" id="IPR036265">
    <property type="entry name" value="HIT-like_sf"/>
</dbReference>
<comment type="caution">
    <text evidence="3">The sequence shown here is derived from an EMBL/GenBank/DDBJ whole genome shotgun (WGS) entry which is preliminary data.</text>
</comment>
<dbReference type="Pfam" id="PF01230">
    <property type="entry name" value="HIT"/>
    <property type="match status" value="1"/>
</dbReference>
<accession>A0A853FYD5</accession>
<dbReference type="RefSeq" id="WP_180155290.1">
    <property type="nucleotide sequence ID" value="NZ_JACCEM010000005.1"/>
</dbReference>
<dbReference type="Proteomes" id="UP000559809">
    <property type="component" value="Unassembled WGS sequence"/>
</dbReference>
<sequence length="157" mass="17701">MTAPGGCPLCLQPGGPVLWRNDAFRVLRVDDADYPGYTRVVWNAHVAEMTQLSSRERGEFMDAVWLVEQAQRGILRPDKINLAQFGNMVPHLHWHVIPRWRGDSRFPEAVWAPPVARGAAAQAGWNRQRGQLAELLPEYHAALIASLDLRWRPHGPA</sequence>
<dbReference type="Gene3D" id="3.30.428.10">
    <property type="entry name" value="HIT-like"/>
    <property type="match status" value="1"/>
</dbReference>
<dbReference type="AlphaFoldDB" id="A0A853FYD5"/>
<dbReference type="EMBL" id="JACCEM010000005">
    <property type="protein sequence ID" value="NYT49898.1"/>
    <property type="molecule type" value="Genomic_DNA"/>
</dbReference>
<gene>
    <name evidence="3" type="ORF">H0A72_11315</name>
</gene>
<protein>
    <submittedName>
        <fullName evidence="3">HIT family protein</fullName>
    </submittedName>
</protein>
<dbReference type="GO" id="GO:0003824">
    <property type="term" value="F:catalytic activity"/>
    <property type="evidence" value="ECO:0007669"/>
    <property type="project" value="InterPro"/>
</dbReference>
<evidence type="ECO:0000313" key="3">
    <source>
        <dbReference type="EMBL" id="NYT49898.1"/>
    </source>
</evidence>
<feature type="domain" description="HIT" evidence="2">
    <location>
        <begin position="35"/>
        <end position="106"/>
    </location>
</feature>
<evidence type="ECO:0000313" key="4">
    <source>
        <dbReference type="Proteomes" id="UP000559809"/>
    </source>
</evidence>
<dbReference type="InterPro" id="IPR011146">
    <property type="entry name" value="HIT-like"/>
</dbReference>
<feature type="short sequence motif" description="Histidine triad motif" evidence="1">
    <location>
        <begin position="91"/>
        <end position="95"/>
    </location>
</feature>
<dbReference type="SUPFAM" id="SSF54197">
    <property type="entry name" value="HIT-like"/>
    <property type="match status" value="1"/>
</dbReference>
<keyword evidence="4" id="KW-1185">Reference proteome</keyword>
<dbReference type="PROSITE" id="PS51084">
    <property type="entry name" value="HIT_2"/>
    <property type="match status" value="1"/>
</dbReference>